<evidence type="ECO:0000313" key="2">
    <source>
        <dbReference type="Proteomes" id="UP001219934"/>
    </source>
</evidence>
<keyword evidence="2" id="KW-1185">Reference proteome</keyword>
<organism evidence="1 2">
    <name type="scientific">Pogonophryne albipinna</name>
    <dbReference type="NCBI Taxonomy" id="1090488"/>
    <lineage>
        <taxon>Eukaryota</taxon>
        <taxon>Metazoa</taxon>
        <taxon>Chordata</taxon>
        <taxon>Craniata</taxon>
        <taxon>Vertebrata</taxon>
        <taxon>Euteleostomi</taxon>
        <taxon>Actinopterygii</taxon>
        <taxon>Neopterygii</taxon>
        <taxon>Teleostei</taxon>
        <taxon>Neoteleostei</taxon>
        <taxon>Acanthomorphata</taxon>
        <taxon>Eupercaria</taxon>
        <taxon>Perciformes</taxon>
        <taxon>Notothenioidei</taxon>
        <taxon>Pogonophryne</taxon>
    </lineage>
</organism>
<dbReference type="EMBL" id="JAPTMU010000006">
    <property type="protein sequence ID" value="KAJ4941832.1"/>
    <property type="molecule type" value="Genomic_DNA"/>
</dbReference>
<proteinExistence type="predicted"/>
<evidence type="ECO:0000313" key="1">
    <source>
        <dbReference type="EMBL" id="KAJ4941832.1"/>
    </source>
</evidence>
<feature type="non-terminal residue" evidence="1">
    <location>
        <position position="1"/>
    </location>
</feature>
<accession>A0AAD6BD93</accession>
<sequence>RPFDTHVCQRASRRLSAQQRAVLPPSDVLLSATWRRQGRFVRLHTQNKYNGPVAHLSEGKNVLAFTVYLPHMRPFPPL</sequence>
<reference evidence="1" key="1">
    <citation type="submission" date="2022-11" db="EMBL/GenBank/DDBJ databases">
        <title>Chromosome-level genome of Pogonophryne albipinna.</title>
        <authorList>
            <person name="Jo E."/>
        </authorList>
    </citation>
    <scope>NUCLEOTIDE SEQUENCE</scope>
    <source>
        <strain evidence="1">SGF0006</strain>
        <tissue evidence="1">Muscle</tissue>
    </source>
</reference>
<dbReference type="AlphaFoldDB" id="A0AAD6BD93"/>
<comment type="caution">
    <text evidence="1">The sequence shown here is derived from an EMBL/GenBank/DDBJ whole genome shotgun (WGS) entry which is preliminary data.</text>
</comment>
<dbReference type="Proteomes" id="UP001219934">
    <property type="component" value="Unassembled WGS sequence"/>
</dbReference>
<name>A0AAD6BD93_9TELE</name>
<feature type="non-terminal residue" evidence="1">
    <location>
        <position position="78"/>
    </location>
</feature>
<protein>
    <submittedName>
        <fullName evidence="1">Uncharacterized protein</fullName>
    </submittedName>
</protein>
<gene>
    <name evidence="1" type="ORF">JOQ06_011706</name>
</gene>